<dbReference type="RefSeq" id="XP_022093702.1">
    <property type="nucleotide sequence ID" value="XM_022238010.1"/>
</dbReference>
<dbReference type="InterPro" id="IPR050111">
    <property type="entry name" value="C-type_lectin/snaclec_domain"/>
</dbReference>
<gene>
    <name evidence="5" type="primary">LOC110980931</name>
</gene>
<dbReference type="CDD" id="cd00037">
    <property type="entry name" value="CLECT"/>
    <property type="match status" value="1"/>
</dbReference>
<dbReference type="SMART" id="SM00034">
    <property type="entry name" value="CLECT"/>
    <property type="match status" value="2"/>
</dbReference>
<dbReference type="InterPro" id="IPR001304">
    <property type="entry name" value="C-type_lectin-like"/>
</dbReference>
<dbReference type="InterPro" id="IPR016187">
    <property type="entry name" value="CTDL_fold"/>
</dbReference>
<dbReference type="InterPro" id="IPR018378">
    <property type="entry name" value="C-type_lectin_CS"/>
</dbReference>
<dbReference type="KEGG" id="aplc:110980931"/>
<keyword evidence="4" id="KW-1185">Reference proteome</keyword>
<feature type="signal peptide" evidence="2">
    <location>
        <begin position="1"/>
        <end position="18"/>
    </location>
</feature>
<dbReference type="PROSITE" id="PS00615">
    <property type="entry name" value="C_TYPE_LECTIN_1"/>
    <property type="match status" value="1"/>
</dbReference>
<organism evidence="4 5">
    <name type="scientific">Acanthaster planci</name>
    <name type="common">Crown-of-thorns starfish</name>
    <dbReference type="NCBI Taxonomy" id="133434"/>
    <lineage>
        <taxon>Eukaryota</taxon>
        <taxon>Metazoa</taxon>
        <taxon>Echinodermata</taxon>
        <taxon>Eleutherozoa</taxon>
        <taxon>Asterozoa</taxon>
        <taxon>Asteroidea</taxon>
        <taxon>Valvatacea</taxon>
        <taxon>Valvatida</taxon>
        <taxon>Acanthasteridae</taxon>
        <taxon>Acanthaster</taxon>
    </lineage>
</organism>
<dbReference type="PANTHER" id="PTHR22803">
    <property type="entry name" value="MANNOSE, PHOSPHOLIPASE, LECTIN RECEPTOR RELATED"/>
    <property type="match status" value="1"/>
</dbReference>
<keyword evidence="2" id="KW-0732">Signal</keyword>
<evidence type="ECO:0000256" key="2">
    <source>
        <dbReference type="SAM" id="SignalP"/>
    </source>
</evidence>
<sequence length="348" mass="38859">MILKVLLLALTVSAGVLAETRCPDGYWRSGDGTQCLRAVNDAMTLSDAEAYCASQAVPGQLFLPMARNSGILKEFADSTFLANTSLWDRYWVGLTKDLSDAWQRNVVDGQAGGPYCVALDYRRPINAHQVSFYGYESPTCRSDVKLPAICSAEPSAGIQEIQNPEAVNGAVEECSCPECPVPACPEVQCPAIEPCQNDIPPPTPVVECPPTWFTRRGFCYHFLIASKTWEEASLSCQKDSAELVTIKDKAENDYLAQISDELSEASPTMRRYWIGLNDRDEEGQMRWISGEPVSFIAWGPRQPSIHKRRRYDENCVVINSQLPGLWDDISCWRRHPYICKKAAHLLKE</sequence>
<dbReference type="AlphaFoldDB" id="A0A8B7YM17"/>
<evidence type="ECO:0000256" key="1">
    <source>
        <dbReference type="ARBA" id="ARBA00023157"/>
    </source>
</evidence>
<name>A0A8B7YM17_ACAPL</name>
<dbReference type="Proteomes" id="UP000694845">
    <property type="component" value="Unplaced"/>
</dbReference>
<protein>
    <submittedName>
        <fullName evidence="5">Collectin-12-like</fullName>
    </submittedName>
</protein>
<dbReference type="Gene3D" id="3.10.100.10">
    <property type="entry name" value="Mannose-Binding Protein A, subunit A"/>
    <property type="match status" value="2"/>
</dbReference>
<dbReference type="Pfam" id="PF00059">
    <property type="entry name" value="Lectin_C"/>
    <property type="match status" value="1"/>
</dbReference>
<dbReference type="SUPFAM" id="SSF56436">
    <property type="entry name" value="C-type lectin-like"/>
    <property type="match status" value="2"/>
</dbReference>
<dbReference type="OMA" id="PYCVALD"/>
<dbReference type="OrthoDB" id="418245at2759"/>
<evidence type="ECO:0000313" key="4">
    <source>
        <dbReference type="Proteomes" id="UP000694845"/>
    </source>
</evidence>
<dbReference type="PROSITE" id="PS50041">
    <property type="entry name" value="C_TYPE_LECTIN_2"/>
    <property type="match status" value="1"/>
</dbReference>
<dbReference type="InterPro" id="IPR016186">
    <property type="entry name" value="C-type_lectin-like/link_sf"/>
</dbReference>
<dbReference type="GeneID" id="110980931"/>
<proteinExistence type="predicted"/>
<evidence type="ECO:0000259" key="3">
    <source>
        <dbReference type="PROSITE" id="PS50041"/>
    </source>
</evidence>
<feature type="domain" description="C-type lectin" evidence="3">
    <location>
        <begin position="215"/>
        <end position="340"/>
    </location>
</feature>
<feature type="chain" id="PRO_5033991034" evidence="2">
    <location>
        <begin position="19"/>
        <end position="348"/>
    </location>
</feature>
<reference evidence="5" key="1">
    <citation type="submission" date="2025-08" db="UniProtKB">
        <authorList>
            <consortium name="RefSeq"/>
        </authorList>
    </citation>
    <scope>IDENTIFICATION</scope>
</reference>
<accession>A0A8B7YM17</accession>
<keyword evidence="1" id="KW-1015">Disulfide bond</keyword>
<evidence type="ECO:0000313" key="5">
    <source>
        <dbReference type="RefSeq" id="XP_022093702.1"/>
    </source>
</evidence>